<dbReference type="GO" id="GO:0016887">
    <property type="term" value="F:ATP hydrolysis activity"/>
    <property type="evidence" value="ECO:0007669"/>
    <property type="project" value="InterPro"/>
</dbReference>
<keyword evidence="4 11" id="KW-0235">DNA replication</keyword>
<evidence type="ECO:0000256" key="9">
    <source>
        <dbReference type="ARBA" id="ARBA00023125"/>
    </source>
</evidence>
<feature type="domain" description="Cdc6 C-terminal" evidence="14">
    <location>
        <begin position="559"/>
        <end position="639"/>
    </location>
</feature>
<feature type="region of interest" description="Disordered" evidence="12">
    <location>
        <begin position="180"/>
        <end position="209"/>
    </location>
</feature>
<dbReference type="FunFam" id="1.10.8.60:FF:000062">
    <property type="entry name" value="Origin recognition complex subunit 1"/>
    <property type="match status" value="1"/>
</dbReference>
<feature type="compositionally biased region" description="Polar residues" evidence="12">
    <location>
        <begin position="69"/>
        <end position="88"/>
    </location>
</feature>
<evidence type="ECO:0000259" key="13">
    <source>
        <dbReference type="SMART" id="SM00382"/>
    </source>
</evidence>
<keyword evidence="9 11" id="KW-0238">DNA-binding</keyword>
<dbReference type="CDD" id="cd00009">
    <property type="entry name" value="AAA"/>
    <property type="match status" value="1"/>
</dbReference>
<dbReference type="Gene3D" id="1.10.8.60">
    <property type="match status" value="1"/>
</dbReference>
<dbReference type="Pfam" id="PF00004">
    <property type="entry name" value="AAA"/>
    <property type="match status" value="1"/>
</dbReference>
<name>A0A9P0ATR7_BRAAE</name>
<dbReference type="OrthoDB" id="1926878at2759"/>
<sequence length="642" mass="72739">MSSTVKIISQYTESSKMSDMEKIEKTLSRVNINSPIKSRPRRSTVAPKNYAEPLLSPTKRKIVSKWQDDNTSPTKTRRNSTASNTPKRSLNFDKINTPEVRTPNLDDSFRKTVLKVNLTQSLAVMEKPTPRRTSKFFYYESTSDDESDIEETVTEKRKVKKPERLIDSIKKPERLIDSINKTPTRRGRPRKSEIENTTPYTPRKRRSPKKYIESDDEYVEVELLKTPTKTPRARRLTIATTPKSGTKSRAKLIRDGVITPSMHARDKSIAGDSTPLMKARSQLHVSHVPTALPCRENEYSDVKHFLEGKLLDGCGGCMYISGVPGTGKTATVTSVINTLTQNKKLPKFNFVSINGMRLTEPRQSYVEILKQLNNKTVPWEQAQSILEDMFTKTKKKSAPVVMLIDELDILCTKRQDVVYNLLDWPTKAKNQLVVITIANTMDLPERLLMSRVTSRLGLTRLTFQAYTHKQLQEIVTKRLIGTNSFNSDAIQFVARKVASVSGDARRALDICRRAAEIAELENEQGLVTMQHVNEALNAMITQPKVRAIKHCSRLEQLLLQTIVAEVERTGVEETTFMDNYKMFVSVAAIDGFKMVSVTNALAAVSRLSACRLILTDSKRSDIYQRIILNVSVDDVYYALKKD</sequence>
<organism evidence="15 16">
    <name type="scientific">Brassicogethes aeneus</name>
    <name type="common">Rape pollen beetle</name>
    <name type="synonym">Meligethes aeneus</name>
    <dbReference type="NCBI Taxonomy" id="1431903"/>
    <lineage>
        <taxon>Eukaryota</taxon>
        <taxon>Metazoa</taxon>
        <taxon>Ecdysozoa</taxon>
        <taxon>Arthropoda</taxon>
        <taxon>Hexapoda</taxon>
        <taxon>Insecta</taxon>
        <taxon>Pterygota</taxon>
        <taxon>Neoptera</taxon>
        <taxon>Endopterygota</taxon>
        <taxon>Coleoptera</taxon>
        <taxon>Polyphaga</taxon>
        <taxon>Cucujiformia</taxon>
        <taxon>Nitidulidae</taxon>
        <taxon>Meligethinae</taxon>
        <taxon>Brassicogethes</taxon>
    </lineage>
</organism>
<keyword evidence="8" id="KW-0460">Magnesium</keyword>
<keyword evidence="5" id="KW-0479">Metal-binding</keyword>
<comment type="subunit">
    <text evidence="11">ORC is composed of six subunits.</text>
</comment>
<protein>
    <recommendedName>
        <fullName evidence="3 11">Origin recognition complex subunit 1</fullName>
    </recommendedName>
</protein>
<dbReference type="PANTHER" id="PTHR10763:SF23">
    <property type="entry name" value="ORIGIN RECOGNITION COMPLEX SUBUNIT 1"/>
    <property type="match status" value="1"/>
</dbReference>
<comment type="subcellular location">
    <subcellularLocation>
        <location evidence="1 11">Nucleus</location>
    </subcellularLocation>
</comment>
<evidence type="ECO:0000256" key="7">
    <source>
        <dbReference type="ARBA" id="ARBA00022840"/>
    </source>
</evidence>
<dbReference type="GO" id="GO:0046872">
    <property type="term" value="F:metal ion binding"/>
    <property type="evidence" value="ECO:0007669"/>
    <property type="project" value="UniProtKB-KW"/>
</dbReference>
<gene>
    <name evidence="15" type="ORF">MELIAE_LOCUS3113</name>
</gene>
<dbReference type="FunFam" id="3.40.50.300:FF:000199">
    <property type="entry name" value="Origin recognition complex subunit 1"/>
    <property type="match status" value="1"/>
</dbReference>
<evidence type="ECO:0000313" key="15">
    <source>
        <dbReference type="EMBL" id="CAH0550252.1"/>
    </source>
</evidence>
<dbReference type="AlphaFoldDB" id="A0A9P0ATR7"/>
<evidence type="ECO:0000256" key="1">
    <source>
        <dbReference type="ARBA" id="ARBA00004123"/>
    </source>
</evidence>
<dbReference type="GO" id="GO:0006270">
    <property type="term" value="P:DNA replication initiation"/>
    <property type="evidence" value="ECO:0007669"/>
    <property type="project" value="TreeGrafter"/>
</dbReference>
<dbReference type="EMBL" id="OV121133">
    <property type="protein sequence ID" value="CAH0550252.1"/>
    <property type="molecule type" value="Genomic_DNA"/>
</dbReference>
<dbReference type="GO" id="GO:0033314">
    <property type="term" value="P:mitotic DNA replication checkpoint signaling"/>
    <property type="evidence" value="ECO:0007669"/>
    <property type="project" value="TreeGrafter"/>
</dbReference>
<keyword evidence="6 11" id="KW-0547">Nucleotide-binding</keyword>
<feature type="domain" description="AAA+ ATPase" evidence="13">
    <location>
        <begin position="314"/>
        <end position="462"/>
    </location>
</feature>
<evidence type="ECO:0000256" key="10">
    <source>
        <dbReference type="ARBA" id="ARBA00023242"/>
    </source>
</evidence>
<proteinExistence type="inferred from homology"/>
<dbReference type="InterPro" id="IPR050311">
    <property type="entry name" value="ORC1/CDC6"/>
</dbReference>
<evidence type="ECO:0000313" key="16">
    <source>
        <dbReference type="Proteomes" id="UP001154078"/>
    </source>
</evidence>
<evidence type="ECO:0000256" key="3">
    <source>
        <dbReference type="ARBA" id="ARBA00019081"/>
    </source>
</evidence>
<evidence type="ECO:0000256" key="2">
    <source>
        <dbReference type="ARBA" id="ARBA00008398"/>
    </source>
</evidence>
<comment type="similarity">
    <text evidence="2 11">Belongs to the ORC1 family.</text>
</comment>
<dbReference type="GO" id="GO:0003688">
    <property type="term" value="F:DNA replication origin binding"/>
    <property type="evidence" value="ECO:0007669"/>
    <property type="project" value="TreeGrafter"/>
</dbReference>
<dbReference type="SMART" id="SM01074">
    <property type="entry name" value="Cdc6_C"/>
    <property type="match status" value="1"/>
</dbReference>
<evidence type="ECO:0000256" key="6">
    <source>
        <dbReference type="ARBA" id="ARBA00022741"/>
    </source>
</evidence>
<keyword evidence="16" id="KW-1185">Reference proteome</keyword>
<evidence type="ECO:0000259" key="14">
    <source>
        <dbReference type="SMART" id="SM01074"/>
    </source>
</evidence>
<comment type="function">
    <text evidence="11">Component of the origin recognition complex (ORC) that binds origins of replication. DNA-binding is ATP-dependent, however specific DNA sequences that define origins of replication have not been identified so far. ORC is required to assemble the pre-replication complex necessary to initiate DNA replication.</text>
</comment>
<dbReference type="InterPro" id="IPR003593">
    <property type="entry name" value="AAA+_ATPase"/>
</dbReference>
<evidence type="ECO:0000256" key="4">
    <source>
        <dbReference type="ARBA" id="ARBA00022705"/>
    </source>
</evidence>
<evidence type="ECO:0000256" key="12">
    <source>
        <dbReference type="SAM" id="MobiDB-lite"/>
    </source>
</evidence>
<dbReference type="PANTHER" id="PTHR10763">
    <property type="entry name" value="CELL DIVISION CONTROL PROTEIN 6-RELATED"/>
    <property type="match status" value="1"/>
</dbReference>
<dbReference type="Gene3D" id="3.40.50.300">
    <property type="entry name" value="P-loop containing nucleotide triphosphate hydrolases"/>
    <property type="match status" value="1"/>
</dbReference>
<dbReference type="GO" id="GO:0005664">
    <property type="term" value="C:nuclear origin of replication recognition complex"/>
    <property type="evidence" value="ECO:0007669"/>
    <property type="project" value="TreeGrafter"/>
</dbReference>
<accession>A0A9P0ATR7</accession>
<dbReference type="InterPro" id="IPR054425">
    <property type="entry name" value="Cdc6_ORC1-like_ATPase_lid"/>
</dbReference>
<dbReference type="Pfam" id="PF22606">
    <property type="entry name" value="Cdc6-ORC-like_ATPase_lid"/>
    <property type="match status" value="1"/>
</dbReference>
<feature type="region of interest" description="Disordered" evidence="12">
    <location>
        <begin position="31"/>
        <end position="92"/>
    </location>
</feature>
<reference evidence="15" key="1">
    <citation type="submission" date="2021-12" db="EMBL/GenBank/DDBJ databases">
        <authorList>
            <person name="King R."/>
        </authorList>
    </citation>
    <scope>NUCLEOTIDE SEQUENCE</scope>
</reference>
<dbReference type="InterPro" id="IPR027417">
    <property type="entry name" value="P-loop_NTPase"/>
</dbReference>
<dbReference type="InterPro" id="IPR015163">
    <property type="entry name" value="Cdc6_C"/>
</dbReference>
<dbReference type="InterPro" id="IPR003959">
    <property type="entry name" value="ATPase_AAA_core"/>
</dbReference>
<evidence type="ECO:0000256" key="5">
    <source>
        <dbReference type="ARBA" id="ARBA00022723"/>
    </source>
</evidence>
<dbReference type="GO" id="GO:0005524">
    <property type="term" value="F:ATP binding"/>
    <property type="evidence" value="ECO:0007669"/>
    <property type="project" value="UniProtKB-KW"/>
</dbReference>
<dbReference type="Proteomes" id="UP001154078">
    <property type="component" value="Chromosome 2"/>
</dbReference>
<keyword evidence="7 11" id="KW-0067">ATP-binding</keyword>
<keyword evidence="10 11" id="KW-0539">Nucleus</keyword>
<dbReference type="SMART" id="SM00382">
    <property type="entry name" value="AAA"/>
    <property type="match status" value="1"/>
</dbReference>
<dbReference type="SUPFAM" id="SSF52540">
    <property type="entry name" value="P-loop containing nucleoside triphosphate hydrolases"/>
    <property type="match status" value="1"/>
</dbReference>
<evidence type="ECO:0000256" key="11">
    <source>
        <dbReference type="RuleBase" id="RU365058"/>
    </source>
</evidence>
<dbReference type="Pfam" id="PF09079">
    <property type="entry name" value="WHD_Cdc6"/>
    <property type="match status" value="1"/>
</dbReference>
<evidence type="ECO:0000256" key="8">
    <source>
        <dbReference type="ARBA" id="ARBA00022842"/>
    </source>
</evidence>